<feature type="non-terminal residue" evidence="1">
    <location>
        <position position="423"/>
    </location>
</feature>
<reference evidence="1" key="1">
    <citation type="submission" date="2015-11" db="EMBL/GenBank/DDBJ databases">
        <title>De novo transcriptome assembly of four potential Pierce s Disease insect vectors from Arizona vineyards.</title>
        <authorList>
            <person name="Tassone E.E."/>
        </authorList>
    </citation>
    <scope>NUCLEOTIDE SEQUENCE</scope>
</reference>
<dbReference type="EMBL" id="GECZ01016337">
    <property type="protein sequence ID" value="JAS53432.1"/>
    <property type="molecule type" value="Transcribed_RNA"/>
</dbReference>
<accession>A0A1B6FT88</accession>
<evidence type="ECO:0000313" key="1">
    <source>
        <dbReference type="EMBL" id="JAS53432.1"/>
    </source>
</evidence>
<gene>
    <name evidence="1" type="ORF">g.7899</name>
</gene>
<sequence>MELDIPEAFMQVAKCFAVDILGDGKILTGLCTSSGQLLEFVDRKVVDSLDLDREADDLMIFTSYNPIQKYYLVRCNQQLVVIKRQKPLSIIKTYESVTQVQIEDRLLLGRPQAVIWMQGDREPTVTDFVGQLHADVPQPVPQLTSGLSGKLHEMTLRLAKARKLLQEKRSTRIRALYQLTPHLGPTNSQPQGDEKVLAWGPPFPTQDQVTQPPLRLSQAWRRVHNSKWVIGVPVFNTSDMSVEDVRLRLQVDSGANQELRYETHLFVWPQPDSAGAQWMEPVDPGSIVCPQKAVSGHTSAVVVGVIDEPLLTKSAVVTFTGSLLYTLSNPPTGIHIQDLLPVEIQFKVEELVKGTLRPFFSEDSADGNSEADLVSMVVTDSRWLLHVSSRHNMSASLLQPEDCGLQRMPSLPPHCWVGQHTGS</sequence>
<proteinExistence type="predicted"/>
<protein>
    <submittedName>
        <fullName evidence="1">Uncharacterized protein</fullName>
    </submittedName>
</protein>
<dbReference type="AlphaFoldDB" id="A0A1B6FT88"/>
<organism evidence="1">
    <name type="scientific">Cuerna arida</name>
    <dbReference type="NCBI Taxonomy" id="1464854"/>
    <lineage>
        <taxon>Eukaryota</taxon>
        <taxon>Metazoa</taxon>
        <taxon>Ecdysozoa</taxon>
        <taxon>Arthropoda</taxon>
        <taxon>Hexapoda</taxon>
        <taxon>Insecta</taxon>
        <taxon>Pterygota</taxon>
        <taxon>Neoptera</taxon>
        <taxon>Paraneoptera</taxon>
        <taxon>Hemiptera</taxon>
        <taxon>Auchenorrhyncha</taxon>
        <taxon>Membracoidea</taxon>
        <taxon>Cicadellidae</taxon>
        <taxon>Cicadellinae</taxon>
        <taxon>Proconiini</taxon>
        <taxon>Cuerna</taxon>
    </lineage>
</organism>
<name>A0A1B6FT88_9HEMI</name>